<dbReference type="OrthoDB" id="9342482at2"/>
<keyword evidence="5" id="KW-1185">Reference proteome</keyword>
<dbReference type="RefSeq" id="WP_160129152.1">
    <property type="nucleotide sequence ID" value="NZ_CP019288.1"/>
</dbReference>
<evidence type="ECO:0000313" key="4">
    <source>
        <dbReference type="EMBL" id="QHI36449.1"/>
    </source>
</evidence>
<dbReference type="GO" id="GO:0008233">
    <property type="term" value="F:peptidase activity"/>
    <property type="evidence" value="ECO:0007669"/>
    <property type="project" value="UniProtKB-KW"/>
</dbReference>
<organism evidence="4 5">
    <name type="scientific">Kordia antarctica</name>
    <dbReference type="NCBI Taxonomy" id="1218801"/>
    <lineage>
        <taxon>Bacteria</taxon>
        <taxon>Pseudomonadati</taxon>
        <taxon>Bacteroidota</taxon>
        <taxon>Flavobacteriia</taxon>
        <taxon>Flavobacteriales</taxon>
        <taxon>Flavobacteriaceae</taxon>
        <taxon>Kordia</taxon>
    </lineage>
</organism>
<dbReference type="EMBL" id="CP019288">
    <property type="protein sequence ID" value="QHI36449.1"/>
    <property type="molecule type" value="Genomic_DNA"/>
</dbReference>
<reference evidence="4 5" key="1">
    <citation type="journal article" date="2013" name="Int. J. Syst. Evol. Microbiol.">
        <title>Kordia antarctica sp. nov., isolated from Antarctic seawater.</title>
        <authorList>
            <person name="Baek K."/>
            <person name="Choi A."/>
            <person name="Kang I."/>
            <person name="Lee K."/>
            <person name="Cho J.C."/>
        </authorList>
    </citation>
    <scope>NUCLEOTIDE SEQUENCE [LARGE SCALE GENOMIC DNA]</scope>
    <source>
        <strain evidence="4 5">IMCC3317</strain>
    </source>
</reference>
<evidence type="ECO:0000256" key="2">
    <source>
        <dbReference type="SAM" id="SignalP"/>
    </source>
</evidence>
<dbReference type="GO" id="GO:0006508">
    <property type="term" value="P:proteolysis"/>
    <property type="evidence" value="ECO:0007669"/>
    <property type="project" value="UniProtKB-KW"/>
</dbReference>
<gene>
    <name evidence="4" type="ORF">IMCC3317_18120</name>
</gene>
<sequence>MKNFTLILLLAFIFQATAQNSQRPVPESWNIATIEKVAPIEFEKPNLAPLQAEDAVNDLNKSIPWRFGFDHFVDYGLDNAGKWHTLPNGDRIWRINFVSPGALTMNLIFDRYHIPVGGKVYIYNDDRSQILNVFTHQHNNPEEILGTWMVDGKSIWIEYFEPKKVSGQARLNIGNVIHGYRTLNYPDTNANNPEALNDSGACNVDVNCDITATSSTANDIKNDVKKSVGMIVVGGSGNCTGALVNNTNNDGTPYFLTANHCLGGSVAGWAFRFNWASDETVADCATNAPSVDNSFIQTASGAILRASNSESDMALVEITDAAFFAASPDVVWAGWNRSTSAVPSLNVGVHHPSGDIQKVCVDFQGATRFTTSFNGNPTTEVWRIADWDLGVTEPGSSGSPLFDQDGLIIGDLSGGSAACSGTTDNGGFDIYGRFGVSWDFSATNSAQLKFWLDPAGTNPITLQQFPPTQTFNFDAGISVLNIPTDLCDATITPTLRLKNAGSTQLTSATIVYQLDSGAQTTINWTGSLAQDATEDIPLAAIAVSGAGAHSFSASVSNPSGNADQSPTNDNNVKNFTIPVSFATTTVRVIITPDRYGGETTWILASSNGTVVGSGGPYTTTGTNGTQPDEITDVTITAFGDCYTFTLNDSYGDGICCLYGAGTYRLEDGAANILINGNGDFGGVSTDLFKVTDPALNVDENVLASNLRIYPNPSAADFTVSISKFSNVAYEISSITGQRIQTGTFSNGNNTLSMRSEAAGLYFIKITDVETNTSVTKKIIKY</sequence>
<feature type="domain" description="Secretion system C-terminal sorting" evidence="3">
    <location>
        <begin position="708"/>
        <end position="779"/>
    </location>
</feature>
<accession>A0A7L4ZJ60</accession>
<keyword evidence="4" id="KW-0645">Protease</keyword>
<keyword evidence="1 2" id="KW-0732">Signal</keyword>
<dbReference type="EC" id="3.4.21.50" evidence="4"/>
<evidence type="ECO:0000256" key="1">
    <source>
        <dbReference type="ARBA" id="ARBA00022729"/>
    </source>
</evidence>
<dbReference type="AlphaFoldDB" id="A0A7L4ZJ60"/>
<dbReference type="Pfam" id="PF13365">
    <property type="entry name" value="Trypsin_2"/>
    <property type="match status" value="1"/>
</dbReference>
<dbReference type="KEGG" id="kan:IMCC3317_18120"/>
<dbReference type="Pfam" id="PF18962">
    <property type="entry name" value="Por_Secre_tail"/>
    <property type="match status" value="1"/>
</dbReference>
<dbReference type="SUPFAM" id="SSF50494">
    <property type="entry name" value="Trypsin-like serine proteases"/>
    <property type="match status" value="1"/>
</dbReference>
<evidence type="ECO:0000313" key="5">
    <source>
        <dbReference type="Proteomes" id="UP000464657"/>
    </source>
</evidence>
<proteinExistence type="predicted"/>
<dbReference type="Gene3D" id="2.40.10.10">
    <property type="entry name" value="Trypsin-like serine proteases"/>
    <property type="match status" value="2"/>
</dbReference>
<dbReference type="Proteomes" id="UP000464657">
    <property type="component" value="Chromosome"/>
</dbReference>
<dbReference type="PANTHER" id="PTHR36234">
    <property type="entry name" value="LYSYL ENDOPEPTIDASE"/>
    <property type="match status" value="1"/>
</dbReference>
<dbReference type="InterPro" id="IPR009003">
    <property type="entry name" value="Peptidase_S1_PA"/>
</dbReference>
<dbReference type="NCBIfam" id="TIGR04183">
    <property type="entry name" value="Por_Secre_tail"/>
    <property type="match status" value="1"/>
</dbReference>
<dbReference type="PANTHER" id="PTHR36234:SF5">
    <property type="entry name" value="LYSYL ENDOPEPTIDASE"/>
    <property type="match status" value="1"/>
</dbReference>
<keyword evidence="4" id="KW-0378">Hydrolase</keyword>
<name>A0A7L4ZJ60_9FLAO</name>
<feature type="chain" id="PRO_5029883347" evidence="2">
    <location>
        <begin position="19"/>
        <end position="781"/>
    </location>
</feature>
<feature type="signal peptide" evidence="2">
    <location>
        <begin position="1"/>
        <end position="18"/>
    </location>
</feature>
<evidence type="ECO:0000259" key="3">
    <source>
        <dbReference type="Pfam" id="PF18962"/>
    </source>
</evidence>
<dbReference type="InterPro" id="IPR026444">
    <property type="entry name" value="Secre_tail"/>
</dbReference>
<dbReference type="InterPro" id="IPR043504">
    <property type="entry name" value="Peptidase_S1_PA_chymotrypsin"/>
</dbReference>
<protein>
    <submittedName>
        <fullName evidence="4">Protease 1</fullName>
        <ecNumber evidence="4">3.4.21.50</ecNumber>
    </submittedName>
</protein>